<dbReference type="AlphaFoldDB" id="A0A7C4KJ54"/>
<sequence length="167" mass="19347">MIFYLIDPITVNIPRHPLRINVGFLLNAPIGYSRDIHFDYPQVRLEDEYFTRFTGVVRVNRTPQGILVQSEFLAFHVVECVRCLEEFAQELHCEFSELYAFNRRSTTESNLVLREDGNIDLESLAREYLLIEIPISPLCRPDCLGLCPECGQNLNLEICEHSVRVTD</sequence>
<dbReference type="InterPro" id="IPR003772">
    <property type="entry name" value="YceD"/>
</dbReference>
<dbReference type="PANTHER" id="PTHR34374">
    <property type="entry name" value="LARGE RIBOSOMAL RNA SUBUNIT ACCUMULATION PROTEIN YCED HOMOLOG 1, CHLOROPLASTIC"/>
    <property type="match status" value="1"/>
</dbReference>
<protein>
    <submittedName>
        <fullName evidence="1">DUF177 domain-containing protein</fullName>
    </submittedName>
</protein>
<evidence type="ECO:0000313" key="1">
    <source>
        <dbReference type="EMBL" id="HGS22696.1"/>
    </source>
</evidence>
<name>A0A7C4KJ54_9CHLR</name>
<dbReference type="PANTHER" id="PTHR34374:SF1">
    <property type="entry name" value="LARGE RIBOSOMAL RNA SUBUNIT ACCUMULATION PROTEIN YCED HOMOLOG 1, CHLOROPLASTIC"/>
    <property type="match status" value="1"/>
</dbReference>
<dbReference type="EMBL" id="DSYK01000631">
    <property type="protein sequence ID" value="HGS22696.1"/>
    <property type="molecule type" value="Genomic_DNA"/>
</dbReference>
<reference evidence="1" key="1">
    <citation type="journal article" date="2020" name="mSystems">
        <title>Genome- and Community-Level Interaction Insights into Carbon Utilization and Element Cycling Functions of Hydrothermarchaeota in Hydrothermal Sediment.</title>
        <authorList>
            <person name="Zhou Z."/>
            <person name="Liu Y."/>
            <person name="Xu W."/>
            <person name="Pan J."/>
            <person name="Luo Z.H."/>
            <person name="Li M."/>
        </authorList>
    </citation>
    <scope>NUCLEOTIDE SEQUENCE [LARGE SCALE GENOMIC DNA]</scope>
    <source>
        <strain evidence="1">SpSt-573</strain>
    </source>
</reference>
<proteinExistence type="predicted"/>
<gene>
    <name evidence="1" type="ORF">ENT37_12640</name>
</gene>
<dbReference type="Pfam" id="PF02620">
    <property type="entry name" value="YceD"/>
    <property type="match status" value="1"/>
</dbReference>
<comment type="caution">
    <text evidence="1">The sequence shown here is derived from an EMBL/GenBank/DDBJ whole genome shotgun (WGS) entry which is preliminary data.</text>
</comment>
<accession>A0A7C4KJ54</accession>
<organism evidence="1">
    <name type="scientific">Anaerolinea thermolimosa</name>
    <dbReference type="NCBI Taxonomy" id="229919"/>
    <lineage>
        <taxon>Bacteria</taxon>
        <taxon>Bacillati</taxon>
        <taxon>Chloroflexota</taxon>
        <taxon>Anaerolineae</taxon>
        <taxon>Anaerolineales</taxon>
        <taxon>Anaerolineaceae</taxon>
        <taxon>Anaerolinea</taxon>
    </lineage>
</organism>